<feature type="region of interest" description="Disordered" evidence="1">
    <location>
        <begin position="1912"/>
        <end position="2036"/>
    </location>
</feature>
<feature type="compositionally biased region" description="Polar residues" evidence="1">
    <location>
        <begin position="2589"/>
        <end position="2603"/>
    </location>
</feature>
<feature type="compositionally biased region" description="Polar residues" evidence="1">
    <location>
        <begin position="2924"/>
        <end position="2933"/>
    </location>
</feature>
<name>A0A218ZD06_9HELO</name>
<keyword evidence="3" id="KW-1185">Reference proteome</keyword>
<feature type="compositionally biased region" description="Basic and acidic residues" evidence="1">
    <location>
        <begin position="2866"/>
        <end position="2892"/>
    </location>
</feature>
<organism evidence="2 3">
    <name type="scientific">Diplocarpon coronariae</name>
    <dbReference type="NCBI Taxonomy" id="2795749"/>
    <lineage>
        <taxon>Eukaryota</taxon>
        <taxon>Fungi</taxon>
        <taxon>Dikarya</taxon>
        <taxon>Ascomycota</taxon>
        <taxon>Pezizomycotina</taxon>
        <taxon>Leotiomycetes</taxon>
        <taxon>Helotiales</taxon>
        <taxon>Drepanopezizaceae</taxon>
        <taxon>Diplocarpon</taxon>
    </lineage>
</organism>
<feature type="region of interest" description="Disordered" evidence="1">
    <location>
        <begin position="2477"/>
        <end position="2713"/>
    </location>
</feature>
<feature type="compositionally biased region" description="Acidic residues" evidence="1">
    <location>
        <begin position="1912"/>
        <end position="1926"/>
    </location>
</feature>
<feature type="compositionally biased region" description="Basic and acidic residues" evidence="1">
    <location>
        <begin position="2812"/>
        <end position="2830"/>
    </location>
</feature>
<feature type="compositionally biased region" description="Polar residues" evidence="1">
    <location>
        <begin position="2765"/>
        <end position="2776"/>
    </location>
</feature>
<feature type="region of interest" description="Disordered" evidence="1">
    <location>
        <begin position="559"/>
        <end position="578"/>
    </location>
</feature>
<comment type="caution">
    <text evidence="2">The sequence shown here is derived from an EMBL/GenBank/DDBJ whole genome shotgun (WGS) entry which is preliminary data.</text>
</comment>
<feature type="compositionally biased region" description="Basic and acidic residues" evidence="1">
    <location>
        <begin position="3232"/>
        <end position="3260"/>
    </location>
</feature>
<evidence type="ECO:0000256" key="1">
    <source>
        <dbReference type="SAM" id="MobiDB-lite"/>
    </source>
</evidence>
<dbReference type="PANTHER" id="PTHR18937:SF171">
    <property type="entry name" value="SPORULATION PROTEIN SPO15"/>
    <property type="match status" value="1"/>
</dbReference>
<feature type="compositionally biased region" description="Basic and acidic residues" evidence="1">
    <location>
        <begin position="3096"/>
        <end position="3109"/>
    </location>
</feature>
<proteinExistence type="predicted"/>
<feature type="region of interest" description="Disordered" evidence="1">
    <location>
        <begin position="508"/>
        <end position="529"/>
    </location>
</feature>
<feature type="region of interest" description="Disordered" evidence="1">
    <location>
        <begin position="1841"/>
        <end position="1877"/>
    </location>
</feature>
<evidence type="ECO:0000313" key="2">
    <source>
        <dbReference type="EMBL" id="OWP05490.1"/>
    </source>
</evidence>
<feature type="compositionally biased region" description="Low complexity" evidence="1">
    <location>
        <begin position="2184"/>
        <end position="2196"/>
    </location>
</feature>
<dbReference type="EMBL" id="MZNU01000068">
    <property type="protein sequence ID" value="OWP05490.1"/>
    <property type="molecule type" value="Genomic_DNA"/>
</dbReference>
<feature type="compositionally biased region" description="Polar residues" evidence="1">
    <location>
        <begin position="3195"/>
        <end position="3207"/>
    </location>
</feature>
<dbReference type="InParanoid" id="A0A218ZD06"/>
<feature type="region of interest" description="Disordered" evidence="1">
    <location>
        <begin position="24"/>
        <end position="53"/>
    </location>
</feature>
<feature type="region of interest" description="Disordered" evidence="1">
    <location>
        <begin position="2266"/>
        <end position="2287"/>
    </location>
</feature>
<accession>A0A218ZD06</accession>
<dbReference type="Proteomes" id="UP000242519">
    <property type="component" value="Unassembled WGS sequence"/>
</dbReference>
<feature type="region of interest" description="Disordered" evidence="1">
    <location>
        <begin position="2731"/>
        <end position="3272"/>
    </location>
</feature>
<reference evidence="2 3" key="1">
    <citation type="submission" date="2017-04" db="EMBL/GenBank/DDBJ databases">
        <title>Draft genome sequence of Marssonina coronaria NL1: causal agent of apple blotch.</title>
        <authorList>
            <person name="Cheng Q."/>
        </authorList>
    </citation>
    <scope>NUCLEOTIDE SEQUENCE [LARGE SCALE GENOMIC DNA]</scope>
    <source>
        <strain evidence="2 3">NL1</strain>
    </source>
</reference>
<feature type="region of interest" description="Disordered" evidence="1">
    <location>
        <begin position="2055"/>
        <end position="2234"/>
    </location>
</feature>
<dbReference type="PANTHER" id="PTHR18937">
    <property type="entry name" value="STRUCTURAL MAINTENANCE OF CHROMOSOMES SMC FAMILY MEMBER"/>
    <property type="match status" value="1"/>
</dbReference>
<evidence type="ECO:0000313" key="3">
    <source>
        <dbReference type="Proteomes" id="UP000242519"/>
    </source>
</evidence>
<dbReference type="OrthoDB" id="3563205at2759"/>
<dbReference type="STRING" id="503106.A0A218ZD06"/>
<sequence>MAPHSRPPLTSRIRASIETRRKSFDGLTHKLSRSGRTSTDGLRTGDGNLDPPAVLSPDQEALRSAVDAAINGEAFQSAIAANLARLVKPSIKSALDTIQPVVEAVYRHELLLRKTNQSLEDVLSRMNLSAEAEAGKRESIVDASFAPPGATPDGQAAVSGEGVDSRALGPETEQFKALLEEHCARTGERVSSLETILESNGAKVGEVVQSLADVQALLEPTREGVETLVSSSGETHTTTDALQAQLEQLKADIASIREAVGTDLGKNIQTLAERSGLQDVSLLSVSEHTTKLDMIASDLAALKSHTDTAEKMDSMSSDIASLKTLVETSSSSTAENLTTVLSSLSEQDSLLGDLKSAPAHPGILSALQQSSDSHAAALQELSGKAASESVVDHSAVLQELRSELEAVKGVILTNGECLTGLGTKIDESSAQFLEMLAKADGRLEGCAGLLGEMKGLQGEHATTLDEIKTAGLNAAPADSDVSVQIAAVGSKLDEHTAALGELKELHSEHSTALESMKSANAEAAPTDSDVGTQITAIVNKLDEHTAALGELKELHSEHSTALESMKSANAEAAPTDSDVGTQITAIVDKLGEHTAAFDQLKGLHSEQCTTLESIKSVHADAAPTGSDFNTKLADIVGKLDEHTAAFGELKGLHGEHSTALEGIKSVNADAAPKGSDVSAQITAIASKLDEHAAALEEIKSFTGSHTAALEAIKSESPDAGADVGAQVTALAAKLDEHTTALGEIKTAGASHSSAFEELKGLHGSHAVALEGIKSVTPEAVPAADTGDISTLIAAIDAKLGEHTAALEDIKGFGAPLEAIKALGDSHASVFEELKALHASLSTALGDFKPASADPTSACESTDLSPQIGDIIAKLETQTAALEEIKGSAALASHGSALEGVRSLAEDVTAEGVLESQIAAVVATLGIHGAALDEIKAHSALLEEIKTSAGAHATALESHGTMLEGIKSLSIAPPTAGDAGIAEIVAKLDAHGAVLDQIKNSAGAHVTALETHGSMLEGIKSLGAAPTPESAGITEVVAKLDSHRAMLNEIKNSADAHATALESHGSSLGSIRSLGVASPAEGDAAIASIVAKLDAHGAVLEEIKGTSGSHSSVLDELKITFSTHSAVLDEIKTATSTHATSDSSLTALEIQIGSIISKLDSHSSAWNELKELTSSSPSPDLASILSTLAQHSTILNEIKEDVSAEILTALHDMGQAHAGHATLLSEIREADVSAEVLTLLHAAADERAGVLGKLDEQGEALQAVREATGRIEEGVKRPEGEGGGLASKLEELCGLLSAIKNSHDIHTSSLDEIKSRSLEAVSPPAIDLTGLETQVGSLATKLEDHNLVLAAIKDSHDVHTTSLDEIKSRSLEPVSTAGPESLEAHIASIATRLDDHSAALSSIRDSHISHTASLDEIKSRAVEPTSTAPTHLVGLETKINSLATKLEDHHAVLAAIKDKTADSHAALGEIRSRVAEPAAGSGSQELIEEIAGIATKLDDHTAMLTTLRDTSGASSESHTAILSEIRDAALAANESHASHTTRLEEIKGVAASSAMLGEIRDAALASVESHSAHTAILSEMKQATCVLTDNSTNQIVTLTEIKDATLASNEHHAAHGAAFAELRTLQTPLVSMDLPAQLVAITETLNSLLEQHRNGGEAGEIAETVATQIEKNQAATNTVVGALGEELKSEITKSGEGILGRFACLESRLGGRDGDGDGDGDGDEGGLSKLGAVLDKYGIELKGVATQLGALDERIEENSKRVLGLCDGVRLNELGLMQMREGISPGVLSTVGAASDSEEGSSVLPVVAGAAVVLAGGAVAAGVLSHHVNGDGEDDIEQLEPAHESAVSLSQDSEAREESAPVNLESVVEKSPDVEPTLEEEHKVEGAIMGDEEVLPVGNESVLDVSVHEFGVEEAVESEPTTEEDTQKEEAPASEPMSSEPANDEAGAETSNDPEVVNADTDIAEDHALVKGSNVEEQLAIDSDVDNKPDIQDETESIEMVHVGGPEESAPSGRQTLEGEVDVTPAPKEKTMVDEQDADLGTECGSAVVEEGVAVKASVGEGEKEEVERDESEVPEKDEMIPAVDETGGVEVQDLDAAGSSGASMPTGGELISSESIVQSEFAIDESKNAGPADSEESAEETLPIAEASCVEEALEPQLQTETEAPIVRDQVSAEPVFESEVPADEAQAQALTEAQESIPTEQESLDGHSPETQEAPDPDDEPQDSVSALERDTEAIIDVEKEAAPTMAETVATISILAESQQKAESQLTEASELPVEETVMDQSPAPKEEIKIQIPENSTEAQSALHTALDQNEHYLESGLADENESEDSFHAAGSLSLDRAVSYEAQDDNAEATALKGRDRAEDEIISENPAERGQIIGALGGFGDERETLGEQDEAHLRKSHSLKFPIGGSAVEKSSSSFTQAPINTNLANTQLASETVGDCHSARFASQNTAIDEQLHRASSFLPVAQQMFQSTDMDSGHATPLDEARSNPFDESDNMLSPSDALSPKSVLSPEDEIDAPFFGQQAPTYDSPQPSYDQGFQSLRLDPVPAASFASPPGMTSGQHHASASEDAISPTSEYGPPGFQDQMQRTQTQELSQDPESGYPAATPSQGQHCAAFSRGSEREGSDFSSPQAAHAPQLSDSDDERSSYLMRDIPSFPDKRQQLLAEPAYESERGGFSEPRRDFLLFSPAGEAPAHNSDDSVGAQSSELELNVPLFPNLGRPVSMQQTYDFRAEQSSGLPLAHRERNIPAAQTYDLEEYQSSEPERQTPSFQKSERPLAAQQNFDSRDEQPHGFQRNTTGFSQNPLRFETKPGYESDSDRSSEYRENVPNSQDLRQEARRDYGHDDERSPEVSREISAFPDLRQRFPMRQDDSDNSRSSDDEWDDSHGFPDLTNKSAMQAVEYDDSRSPDVGNYRPELNAQGQRRTSIVQRRPFEDSYGGFDTEERREAGISSNASWRSPLQPYDDAPTRPLDLSRFTSAPSGSSMQSSSVHSRPLENSRAGFANEQLFDLPSPGLRSPLQPLDDHNFISRGSASHAPQVSTPSRRRIPSSRVFADEDGENDLIPRNLDTHPHLHPHVGQKTRSQEQQLEDGYEHTAPVHDHQEEETGFPDPRFRSPFGPAEYDGSRSRGFDYGDEPPVSSQLGHGSLPAHLQLSRPSPPQLFTSPRRRSSIVDGNSRAAGRQIQDGDRGASTNPFQDMSSAVTRRDDGVAVSRNPFFGMGGMEGGEWTEKENREEENGKREEGKEGDGKIMRDKVTSNPGTECENPG</sequence>
<feature type="compositionally biased region" description="Basic and acidic residues" evidence="1">
    <location>
        <begin position="2838"/>
        <end position="2858"/>
    </location>
</feature>
<feature type="compositionally biased region" description="Basic and acidic residues" evidence="1">
    <location>
        <begin position="1866"/>
        <end position="1877"/>
    </location>
</feature>
<feature type="compositionally biased region" description="Low complexity" evidence="1">
    <location>
        <begin position="2983"/>
        <end position="2997"/>
    </location>
</feature>
<feature type="compositionally biased region" description="Polar residues" evidence="1">
    <location>
        <begin position="2528"/>
        <end position="2544"/>
    </location>
</feature>
<gene>
    <name evidence="2" type="ORF">B2J93_7834</name>
</gene>
<protein>
    <submittedName>
        <fullName evidence="2">Uncharacterized protein</fullName>
    </submittedName>
</protein>
<feature type="compositionally biased region" description="Acidic residues" evidence="1">
    <location>
        <begin position="2214"/>
        <end position="2223"/>
    </location>
</feature>
<feature type="compositionally biased region" description="Polar residues" evidence="1">
    <location>
        <begin position="3034"/>
        <end position="3044"/>
    </location>
</feature>
<feature type="compositionally biased region" description="Basic and acidic residues" evidence="1">
    <location>
        <begin position="2675"/>
        <end position="2688"/>
    </location>
</feature>
<feature type="compositionally biased region" description="Polar residues" evidence="1">
    <location>
        <begin position="2731"/>
        <end position="2742"/>
    </location>
</feature>
<feature type="compositionally biased region" description="Polar residues" evidence="1">
    <location>
        <begin position="2799"/>
        <end position="2809"/>
    </location>
</feature>